<evidence type="ECO:0000256" key="13">
    <source>
        <dbReference type="ARBA" id="ARBA00022989"/>
    </source>
</evidence>
<protein>
    <recommendedName>
        <fullName evidence="4">Cytochrome bc1 complex cytochrome b subunit</fullName>
        <ecNumber evidence="3">7.1.1.8</ecNumber>
    </recommendedName>
    <alternativeName>
        <fullName evidence="17">Cytochrome bc1 reductase complex subunit QcrB</fullName>
    </alternativeName>
</protein>
<keyword evidence="10" id="KW-0479">Metal-binding</keyword>
<sequence>MVGVTRFADALDERFKAAKGVRPRANKVFPEHFSFLFGEIALYSLVVLVISGAYLALFFDPSMAEVTYRGGYLPMHEVEMSRAYETAVQLSFEVRGGLLVRQIHHWAALVFIAAILVHLLRIFFTGAFRKPREGNWLIGLFLLLLGLAEGYVGYSLPDDLLSGLGVRIMSGMALSIPVVGTWLQWMVFDGEYIGDLIIPRFFTLHVFVIPALLLALVAVHLAAVWYQEHTQFPGKRKTETNEVGTRTVPAFAMKSTGLAAAVTAVLIGMGGLLQINPIFNYGPYEASHSSLNAQPDWYLLWVEGAMRLFPSAELVLGDYRVPAVFWPAVAMPFGVFALLFAYPFLERRVTRDNAAHNLLQRPRDNPGRTGFGMMLLSFYTLLTVAGTDDVMAFIFDVPVETLVWTFRIAVLAVPPLAFVVTYLSCQRLQRADRDVLLRGAHTGVLEPRPGGYYVEVRQRLHTDGDERTRPRYTGARLPSLPAELDRLPADEREAPAGQNQRGGGEA</sequence>
<organism evidence="21 22">
    <name type="scientific">Prauserella shujinwangii</name>
    <dbReference type="NCBI Taxonomy" id="1453103"/>
    <lineage>
        <taxon>Bacteria</taxon>
        <taxon>Bacillati</taxon>
        <taxon>Actinomycetota</taxon>
        <taxon>Actinomycetes</taxon>
        <taxon>Pseudonocardiales</taxon>
        <taxon>Pseudonocardiaceae</taxon>
        <taxon>Prauserella</taxon>
    </lineage>
</organism>
<dbReference type="OrthoDB" id="9804503at2"/>
<comment type="subcellular location">
    <subcellularLocation>
        <location evidence="2">Cell membrane</location>
        <topology evidence="2">Multi-pass membrane protein</topology>
    </subcellularLocation>
</comment>
<dbReference type="EC" id="7.1.1.8" evidence="3"/>
<evidence type="ECO:0000256" key="7">
    <source>
        <dbReference type="ARBA" id="ARBA00022617"/>
    </source>
</evidence>
<keyword evidence="13 19" id="KW-1133">Transmembrane helix</keyword>
<keyword evidence="22" id="KW-1185">Reference proteome</keyword>
<keyword evidence="14" id="KW-0408">Iron</keyword>
<evidence type="ECO:0000313" key="21">
    <source>
        <dbReference type="EMBL" id="PRX43423.1"/>
    </source>
</evidence>
<dbReference type="GO" id="GO:0008121">
    <property type="term" value="F:quinol-cytochrome-c reductase activity"/>
    <property type="evidence" value="ECO:0007669"/>
    <property type="project" value="UniProtKB-EC"/>
</dbReference>
<evidence type="ECO:0000256" key="16">
    <source>
        <dbReference type="ARBA" id="ARBA00029351"/>
    </source>
</evidence>
<dbReference type="InterPro" id="IPR005797">
    <property type="entry name" value="Cyt_b/b6_N"/>
</dbReference>
<evidence type="ECO:0000256" key="8">
    <source>
        <dbReference type="ARBA" id="ARBA00022660"/>
    </source>
</evidence>
<feature type="transmembrane region" description="Helical" evidence="19">
    <location>
        <begin position="105"/>
        <end position="124"/>
    </location>
</feature>
<feature type="transmembrane region" description="Helical" evidence="19">
    <location>
        <begin position="168"/>
        <end position="187"/>
    </location>
</feature>
<dbReference type="AlphaFoldDB" id="A0A2T0LKR1"/>
<evidence type="ECO:0000256" key="15">
    <source>
        <dbReference type="ARBA" id="ARBA00023136"/>
    </source>
</evidence>
<dbReference type="PANTHER" id="PTHR19271">
    <property type="entry name" value="CYTOCHROME B"/>
    <property type="match status" value="1"/>
</dbReference>
<name>A0A2T0LKR1_9PSEU</name>
<feature type="transmembrane region" description="Helical" evidence="19">
    <location>
        <begin position="324"/>
        <end position="345"/>
    </location>
</feature>
<evidence type="ECO:0000256" key="12">
    <source>
        <dbReference type="ARBA" id="ARBA00022982"/>
    </source>
</evidence>
<dbReference type="Gene3D" id="1.20.810.10">
    <property type="entry name" value="Cytochrome Bc1 Complex, Chain C"/>
    <property type="match status" value="1"/>
</dbReference>
<comment type="cofactor">
    <cofactor evidence="1">
        <name>heme</name>
        <dbReference type="ChEBI" id="CHEBI:30413"/>
    </cofactor>
</comment>
<evidence type="ECO:0000256" key="10">
    <source>
        <dbReference type="ARBA" id="ARBA00022723"/>
    </source>
</evidence>
<dbReference type="GO" id="GO:0005886">
    <property type="term" value="C:plasma membrane"/>
    <property type="evidence" value="ECO:0007669"/>
    <property type="project" value="UniProtKB-SubCell"/>
</dbReference>
<keyword evidence="15 19" id="KW-0472">Membrane</keyword>
<evidence type="ECO:0000256" key="11">
    <source>
        <dbReference type="ARBA" id="ARBA00022967"/>
    </source>
</evidence>
<dbReference type="Proteomes" id="UP000238362">
    <property type="component" value="Unassembled WGS sequence"/>
</dbReference>
<comment type="caution">
    <text evidence="21">The sequence shown here is derived from an EMBL/GenBank/DDBJ whole genome shotgun (WGS) entry which is preliminary data.</text>
</comment>
<dbReference type="InterPro" id="IPR016174">
    <property type="entry name" value="Di-haem_cyt_TM"/>
</dbReference>
<evidence type="ECO:0000256" key="9">
    <source>
        <dbReference type="ARBA" id="ARBA00022692"/>
    </source>
</evidence>
<dbReference type="SUPFAM" id="SSF81648">
    <property type="entry name" value="a domain/subunit of cytochrome bc1 complex (Ubiquinol-cytochrome c reductase)"/>
    <property type="match status" value="1"/>
</dbReference>
<evidence type="ECO:0000256" key="1">
    <source>
        <dbReference type="ARBA" id="ARBA00001971"/>
    </source>
</evidence>
<feature type="transmembrane region" description="Helical" evidence="19">
    <location>
        <begin position="366"/>
        <end position="384"/>
    </location>
</feature>
<dbReference type="EMBL" id="PVNH01000015">
    <property type="protein sequence ID" value="PRX43423.1"/>
    <property type="molecule type" value="Genomic_DNA"/>
</dbReference>
<keyword evidence="11" id="KW-1278">Translocase</keyword>
<keyword evidence="6" id="KW-1003">Cell membrane</keyword>
<evidence type="ECO:0000256" key="14">
    <source>
        <dbReference type="ARBA" id="ARBA00023004"/>
    </source>
</evidence>
<comment type="catalytic activity">
    <reaction evidence="16">
        <text>a quinol + 2 Fe(III)-[cytochrome c](out) = a quinone + 2 Fe(II)-[cytochrome c](out) + 2 H(+)(out)</text>
        <dbReference type="Rhea" id="RHEA:11484"/>
        <dbReference type="Rhea" id="RHEA-COMP:10350"/>
        <dbReference type="Rhea" id="RHEA-COMP:14399"/>
        <dbReference type="ChEBI" id="CHEBI:15378"/>
        <dbReference type="ChEBI" id="CHEBI:24646"/>
        <dbReference type="ChEBI" id="CHEBI:29033"/>
        <dbReference type="ChEBI" id="CHEBI:29034"/>
        <dbReference type="ChEBI" id="CHEBI:132124"/>
        <dbReference type="EC" id="7.1.1.8"/>
    </reaction>
</comment>
<keyword evidence="12" id="KW-0249">Electron transport</keyword>
<feature type="transmembrane region" description="Helical" evidence="19">
    <location>
        <begin position="207"/>
        <end position="226"/>
    </location>
</feature>
<evidence type="ECO:0000259" key="20">
    <source>
        <dbReference type="PROSITE" id="PS51002"/>
    </source>
</evidence>
<feature type="region of interest" description="Disordered" evidence="18">
    <location>
        <begin position="463"/>
        <end position="506"/>
    </location>
</feature>
<dbReference type="InterPro" id="IPR027387">
    <property type="entry name" value="Cytb/b6-like_sf"/>
</dbReference>
<dbReference type="RefSeq" id="WP_106182438.1">
    <property type="nucleotide sequence ID" value="NZ_PVNH01000015.1"/>
</dbReference>
<proteinExistence type="predicted"/>
<feature type="transmembrane region" description="Helical" evidence="19">
    <location>
        <begin position="404"/>
        <end position="423"/>
    </location>
</feature>
<evidence type="ECO:0000256" key="6">
    <source>
        <dbReference type="ARBA" id="ARBA00022475"/>
    </source>
</evidence>
<evidence type="ECO:0000256" key="3">
    <source>
        <dbReference type="ARBA" id="ARBA00012951"/>
    </source>
</evidence>
<dbReference type="GO" id="GO:0016491">
    <property type="term" value="F:oxidoreductase activity"/>
    <property type="evidence" value="ECO:0007669"/>
    <property type="project" value="InterPro"/>
</dbReference>
<evidence type="ECO:0000256" key="4">
    <source>
        <dbReference type="ARBA" id="ARBA00016116"/>
    </source>
</evidence>
<dbReference type="SUPFAM" id="SSF81342">
    <property type="entry name" value="Transmembrane di-heme cytochromes"/>
    <property type="match status" value="1"/>
</dbReference>
<evidence type="ECO:0000256" key="17">
    <source>
        <dbReference type="ARBA" id="ARBA00029568"/>
    </source>
</evidence>
<dbReference type="InterPro" id="IPR036150">
    <property type="entry name" value="Cyt_b/b6_C_sf"/>
</dbReference>
<feature type="transmembrane region" description="Helical" evidence="19">
    <location>
        <begin position="256"/>
        <end position="275"/>
    </location>
</feature>
<dbReference type="GO" id="GO:0046872">
    <property type="term" value="F:metal ion binding"/>
    <property type="evidence" value="ECO:0007669"/>
    <property type="project" value="UniProtKB-KW"/>
</dbReference>
<evidence type="ECO:0000313" key="22">
    <source>
        <dbReference type="Proteomes" id="UP000238362"/>
    </source>
</evidence>
<evidence type="ECO:0000256" key="2">
    <source>
        <dbReference type="ARBA" id="ARBA00004651"/>
    </source>
</evidence>
<dbReference type="FunFam" id="1.20.810.10:FF:000007">
    <property type="entry name" value="Ubiquinol-cytochrome C reductase B subunit"/>
    <property type="match status" value="1"/>
</dbReference>
<evidence type="ECO:0000256" key="18">
    <source>
        <dbReference type="SAM" id="MobiDB-lite"/>
    </source>
</evidence>
<dbReference type="Pfam" id="PF13631">
    <property type="entry name" value="Cytochrom_B_N_2"/>
    <property type="match status" value="1"/>
</dbReference>
<keyword evidence="9 19" id="KW-0812">Transmembrane</keyword>
<feature type="domain" description="Cytochrome b/b6 N-terminal region profile" evidence="20">
    <location>
        <begin position="7"/>
        <end position="233"/>
    </location>
</feature>
<evidence type="ECO:0000256" key="5">
    <source>
        <dbReference type="ARBA" id="ARBA00022448"/>
    </source>
</evidence>
<feature type="transmembrane region" description="Helical" evidence="19">
    <location>
        <begin position="136"/>
        <end position="156"/>
    </location>
</feature>
<keyword evidence="7" id="KW-0349">Heme</keyword>
<feature type="transmembrane region" description="Helical" evidence="19">
    <location>
        <begin position="40"/>
        <end position="59"/>
    </location>
</feature>
<accession>A0A2T0LKR1</accession>
<keyword evidence="8" id="KW-0679">Respiratory chain</keyword>
<dbReference type="PROSITE" id="PS51002">
    <property type="entry name" value="CYTB_NTER"/>
    <property type="match status" value="1"/>
</dbReference>
<evidence type="ECO:0000256" key="19">
    <source>
        <dbReference type="SAM" id="Phobius"/>
    </source>
</evidence>
<keyword evidence="5" id="KW-0813">Transport</keyword>
<feature type="compositionally biased region" description="Basic and acidic residues" evidence="18">
    <location>
        <begin position="483"/>
        <end position="494"/>
    </location>
</feature>
<dbReference type="PANTHER" id="PTHR19271:SF16">
    <property type="entry name" value="CYTOCHROME B"/>
    <property type="match status" value="1"/>
</dbReference>
<gene>
    <name evidence="21" type="ORF">B0I33_11541</name>
</gene>
<dbReference type="GO" id="GO:0022904">
    <property type="term" value="P:respiratory electron transport chain"/>
    <property type="evidence" value="ECO:0007669"/>
    <property type="project" value="InterPro"/>
</dbReference>
<reference evidence="21 22" key="1">
    <citation type="submission" date="2018-03" db="EMBL/GenBank/DDBJ databases">
        <title>Genomic Encyclopedia of Type Strains, Phase III (KMG-III): the genomes of soil and plant-associated and newly described type strains.</title>
        <authorList>
            <person name="Whitman W."/>
        </authorList>
    </citation>
    <scope>NUCLEOTIDE SEQUENCE [LARGE SCALE GENOMIC DNA]</scope>
    <source>
        <strain evidence="21 22">CGMCC 4.7125</strain>
    </source>
</reference>